<dbReference type="KEGG" id="ope:PU634_16920"/>
<dbReference type="Gene3D" id="1.10.10.1100">
    <property type="entry name" value="BFD-like [2Fe-2S]-binding domain"/>
    <property type="match status" value="1"/>
</dbReference>
<organism evidence="4 5">
    <name type="scientific">Oceanimonas pelagia</name>
    <dbReference type="NCBI Taxonomy" id="3028314"/>
    <lineage>
        <taxon>Bacteria</taxon>
        <taxon>Pseudomonadati</taxon>
        <taxon>Pseudomonadota</taxon>
        <taxon>Gammaproteobacteria</taxon>
        <taxon>Aeromonadales</taxon>
        <taxon>Aeromonadaceae</taxon>
        <taxon>Oceanimonas</taxon>
    </lineage>
</organism>
<dbReference type="Pfam" id="PF17806">
    <property type="entry name" value="SO_alpha_A3"/>
    <property type="match status" value="1"/>
</dbReference>
<name>A0AA50KPL1_9GAMM</name>
<protein>
    <submittedName>
        <fullName evidence="4">NAD(P)/FAD-dependent oxidoreductase</fullName>
    </submittedName>
</protein>
<dbReference type="PIRSF" id="PIRSF037495">
    <property type="entry name" value="Opine_OX_OoxA/HcnB"/>
    <property type="match status" value="1"/>
</dbReference>
<evidence type="ECO:0000256" key="1">
    <source>
        <dbReference type="ARBA" id="ARBA00023002"/>
    </source>
</evidence>
<evidence type="ECO:0000313" key="4">
    <source>
        <dbReference type="EMBL" id="WMC10727.1"/>
    </source>
</evidence>
<dbReference type="InterPro" id="IPR041854">
    <property type="entry name" value="BFD-like_2Fe2S-bd_dom_sf"/>
</dbReference>
<dbReference type="PANTHER" id="PTHR42949:SF3">
    <property type="entry name" value="ANAEROBIC GLYCEROL-3-PHOSPHATE DEHYDROGENASE SUBUNIT B"/>
    <property type="match status" value="1"/>
</dbReference>
<feature type="domain" description="FAD/NAD(P)-binding" evidence="2">
    <location>
        <begin position="4"/>
        <end position="329"/>
    </location>
</feature>
<dbReference type="PRINTS" id="PR00368">
    <property type="entry name" value="FADPNR"/>
</dbReference>
<dbReference type="InterPro" id="IPR041117">
    <property type="entry name" value="SoxA_A3"/>
</dbReference>
<dbReference type="Pfam" id="PF07992">
    <property type="entry name" value="Pyr_redox_2"/>
    <property type="match status" value="1"/>
</dbReference>
<proteinExistence type="predicted"/>
<dbReference type="CDD" id="cd19946">
    <property type="entry name" value="GlpA-like_Fer2_BFD-like"/>
    <property type="match status" value="1"/>
</dbReference>
<gene>
    <name evidence="4" type="ORF">PU634_16920</name>
</gene>
<dbReference type="GO" id="GO:0016491">
    <property type="term" value="F:oxidoreductase activity"/>
    <property type="evidence" value="ECO:0007669"/>
    <property type="project" value="UniProtKB-KW"/>
</dbReference>
<dbReference type="InterPro" id="IPR017224">
    <property type="entry name" value="Opine_Oxase_asu/HCN_bsu"/>
</dbReference>
<dbReference type="Proteomes" id="UP001223802">
    <property type="component" value="Chromosome"/>
</dbReference>
<dbReference type="EMBL" id="CP118224">
    <property type="protein sequence ID" value="WMC10727.1"/>
    <property type="molecule type" value="Genomic_DNA"/>
</dbReference>
<dbReference type="RefSeq" id="WP_306762004.1">
    <property type="nucleotide sequence ID" value="NZ_CP118224.1"/>
</dbReference>
<keyword evidence="1" id="KW-0560">Oxidoreductase</keyword>
<accession>A0AA50KPL1</accession>
<dbReference type="Gene3D" id="3.50.50.60">
    <property type="entry name" value="FAD/NAD(P)-binding domain"/>
    <property type="match status" value="2"/>
</dbReference>
<evidence type="ECO:0000313" key="5">
    <source>
        <dbReference type="Proteomes" id="UP001223802"/>
    </source>
</evidence>
<feature type="domain" description="SoxA A3" evidence="3">
    <location>
        <begin position="377"/>
        <end position="455"/>
    </location>
</feature>
<dbReference type="InterPro" id="IPR036188">
    <property type="entry name" value="FAD/NAD-bd_sf"/>
</dbReference>
<sequence length="464" mass="49546">MKLYDLVIVGAGPAGMAAATAAAEQGLTVAVLDEQAAPGGQIYRAISAPALRDEGILGPDYYHGRRLLAPFARAAVDYIPSASVWEITREREVRFSAGGQARTLRAGRILLATGAQERPVPFPGWQLPGVMSCGAAQIMLKTSGLTPPAPLVLAGSGPLLLLIALQLHRAGVDIAAVLDTTPRDNYLKAGRHVGGALRGWKVLVKGLGYLARLRASGVACLSQVSQLRAEAGEDGKLARVHFTHQGQPRTLSATSLLVHQGVVPNVQLSRAIGIDHRWDEQQLCWRPVTDSWGETNIPGIFVAGDGAGIGGAAAAEQAGRLASWQMARQLGCLDRQDRDRLATPVRRALAPVLAIRPFLDVLYQPAREFLTPSDDTLVCRCEEVTAGDVRRFARMGCTGPNQTKAFSRVGMGPCQGRMCGLTVAQIIADTRQSTPAEVGYYRIRSPIKPLTLRELANLGDTDQP</sequence>
<dbReference type="AlphaFoldDB" id="A0AA50KPL1"/>
<dbReference type="PANTHER" id="PTHR42949">
    <property type="entry name" value="ANAEROBIC GLYCEROL-3-PHOSPHATE DEHYDROGENASE SUBUNIT B"/>
    <property type="match status" value="1"/>
</dbReference>
<dbReference type="PRINTS" id="PR00469">
    <property type="entry name" value="PNDRDTASEII"/>
</dbReference>
<evidence type="ECO:0000259" key="3">
    <source>
        <dbReference type="Pfam" id="PF17806"/>
    </source>
</evidence>
<evidence type="ECO:0000259" key="2">
    <source>
        <dbReference type="Pfam" id="PF07992"/>
    </source>
</evidence>
<reference evidence="4 5" key="1">
    <citation type="submission" date="2023-02" db="EMBL/GenBank/DDBJ databases">
        <title>Complete genome sequence of a novel bacterium Oceanimonas sp. NTOU-MSR1 isolated from marine coast sediment.</title>
        <authorList>
            <person name="Yang H.-T."/>
            <person name="Chen Y.-L."/>
            <person name="Ho Y.-N."/>
        </authorList>
    </citation>
    <scope>NUCLEOTIDE SEQUENCE [LARGE SCALE GENOMIC DNA]</scope>
    <source>
        <strain evidence="4 5">NTOU-MSR1</strain>
    </source>
</reference>
<keyword evidence="5" id="KW-1185">Reference proteome</keyword>
<dbReference type="InterPro" id="IPR051691">
    <property type="entry name" value="Metab_Enz_Cyan_OpOx_G3PDH"/>
</dbReference>
<dbReference type="SUPFAM" id="SSF51905">
    <property type="entry name" value="FAD/NAD(P)-binding domain"/>
    <property type="match status" value="1"/>
</dbReference>
<dbReference type="InterPro" id="IPR023753">
    <property type="entry name" value="FAD/NAD-binding_dom"/>
</dbReference>